<organism evidence="2 3">
    <name type="scientific">Terrisporobacter hibernicus</name>
    <dbReference type="NCBI Taxonomy" id="2813371"/>
    <lineage>
        <taxon>Bacteria</taxon>
        <taxon>Bacillati</taxon>
        <taxon>Bacillota</taxon>
        <taxon>Clostridia</taxon>
        <taxon>Peptostreptococcales</taxon>
        <taxon>Peptostreptococcaceae</taxon>
        <taxon>Terrisporobacter</taxon>
    </lineage>
</organism>
<feature type="domain" description="Ribonuclease H1 N-terminal" evidence="1">
    <location>
        <begin position="7"/>
        <end position="49"/>
    </location>
</feature>
<dbReference type="AlphaFoldDB" id="A0AAX2ZJH0"/>
<name>A0AAX2ZJH0_9FIRM</name>
<keyword evidence="3" id="KW-1185">Reference proteome</keyword>
<accession>A0AAX2ZJH0</accession>
<dbReference type="KEGG" id="tem:JW646_06945"/>
<proteinExistence type="predicted"/>
<dbReference type="Gene3D" id="3.40.970.10">
    <property type="entry name" value="Ribonuclease H1, N-terminal domain"/>
    <property type="match status" value="1"/>
</dbReference>
<evidence type="ECO:0000313" key="3">
    <source>
        <dbReference type="Proteomes" id="UP001198983"/>
    </source>
</evidence>
<dbReference type="Pfam" id="PF01693">
    <property type="entry name" value="Cauli_VI"/>
    <property type="match status" value="1"/>
</dbReference>
<dbReference type="InterPro" id="IPR009027">
    <property type="entry name" value="Ribosomal_bL9/RNase_H1_N"/>
</dbReference>
<gene>
    <name evidence="2" type="ORF">JW646_06945</name>
</gene>
<dbReference type="InterPro" id="IPR011320">
    <property type="entry name" value="RNase_H1_N"/>
</dbReference>
<sequence>MNMRKNYYAVATGNKIGIFSNYHRCLHQTYGYSNSKFKGFIDFEDARDYVYEETGILINEWEVDKEI</sequence>
<reference evidence="2 3" key="1">
    <citation type="journal article" date="2023" name="Int. J. Syst. Evol. Microbiol.">
        <title>Terrisporobacter hibernicus sp. nov., isolated from bovine faeces in Northern Ireland.</title>
        <authorList>
            <person name="Mitchell M."/>
            <person name="Nguyen S.V."/>
            <person name="Connor M."/>
            <person name="Fairley D.J."/>
            <person name="Donoghue O."/>
            <person name="Marshall H."/>
            <person name="Koolman L."/>
            <person name="McMullan G."/>
            <person name="Schaffer K.E."/>
            <person name="McGrath J.W."/>
            <person name="Fanning S."/>
        </authorList>
    </citation>
    <scope>NUCLEOTIDE SEQUENCE [LARGE SCALE GENOMIC DNA]</scope>
    <source>
        <strain evidence="2 3">MCA3</strain>
    </source>
</reference>
<dbReference type="RefSeq" id="WP_228417030.1">
    <property type="nucleotide sequence ID" value="NZ_CP081135.1"/>
</dbReference>
<dbReference type="Proteomes" id="UP001198983">
    <property type="component" value="Chromosome"/>
</dbReference>
<evidence type="ECO:0000313" key="2">
    <source>
        <dbReference type="EMBL" id="UEL49176.1"/>
    </source>
</evidence>
<protein>
    <submittedName>
        <fullName evidence="2">RNase H1/viroplasmin domain-containing protein</fullName>
    </submittedName>
</protein>
<dbReference type="EMBL" id="CP081135">
    <property type="protein sequence ID" value="UEL49176.1"/>
    <property type="molecule type" value="Genomic_DNA"/>
</dbReference>
<dbReference type="SUPFAM" id="SSF55658">
    <property type="entry name" value="L9 N-domain-like"/>
    <property type="match status" value="1"/>
</dbReference>
<evidence type="ECO:0000259" key="1">
    <source>
        <dbReference type="Pfam" id="PF01693"/>
    </source>
</evidence>
<dbReference type="InterPro" id="IPR037056">
    <property type="entry name" value="RNase_H1_N_sf"/>
</dbReference>